<evidence type="ECO:0000313" key="4">
    <source>
        <dbReference type="Proteomes" id="UP001642540"/>
    </source>
</evidence>
<keyword evidence="2" id="KW-0449">Lipoprotein</keyword>
<evidence type="ECO:0000313" key="3">
    <source>
        <dbReference type="EMBL" id="CAL8085052.1"/>
    </source>
</evidence>
<comment type="function">
    <text evidence="2">May mediate accelerated ATP-independent bidirectional transbilayer migration of phospholipids upon binding calcium ions that results in a loss of phospholipid asymmetry in the plasma membrane.</text>
</comment>
<dbReference type="Proteomes" id="UP001642540">
    <property type="component" value="Unassembled WGS sequence"/>
</dbReference>
<dbReference type="PANTHER" id="PTHR23248">
    <property type="entry name" value="PHOSPHOLIPID SCRAMBLASE-RELATED"/>
    <property type="match status" value="1"/>
</dbReference>
<proteinExistence type="inferred from homology"/>
<keyword evidence="2" id="KW-0106">Calcium</keyword>
<comment type="similarity">
    <text evidence="1 2">Belongs to the phospholipid scramblase family.</text>
</comment>
<name>A0ABP1Q512_9HEXA</name>
<accession>A0ABP1Q512</accession>
<dbReference type="PANTHER" id="PTHR23248:SF9">
    <property type="entry name" value="PHOSPHOLIPID SCRAMBLASE"/>
    <property type="match status" value="1"/>
</dbReference>
<gene>
    <name evidence="3" type="ORF">ODALV1_LOCUS5989</name>
</gene>
<dbReference type="Pfam" id="PF03803">
    <property type="entry name" value="Scramblase"/>
    <property type="match status" value="1"/>
</dbReference>
<reference evidence="3 4" key="1">
    <citation type="submission" date="2024-08" db="EMBL/GenBank/DDBJ databases">
        <authorList>
            <person name="Cucini C."/>
            <person name="Frati F."/>
        </authorList>
    </citation>
    <scope>NUCLEOTIDE SEQUENCE [LARGE SCALE GENOMIC DNA]</scope>
</reference>
<evidence type="ECO:0000256" key="2">
    <source>
        <dbReference type="RuleBase" id="RU363116"/>
    </source>
</evidence>
<keyword evidence="2" id="KW-0564">Palmitate</keyword>
<keyword evidence="4" id="KW-1185">Reference proteome</keyword>
<dbReference type="InterPro" id="IPR005552">
    <property type="entry name" value="Scramblase"/>
</dbReference>
<comment type="caution">
    <text evidence="3">The sequence shown here is derived from an EMBL/GenBank/DDBJ whole genome shotgun (WGS) entry which is preliminary data.</text>
</comment>
<organism evidence="3 4">
    <name type="scientific">Orchesella dallaii</name>
    <dbReference type="NCBI Taxonomy" id="48710"/>
    <lineage>
        <taxon>Eukaryota</taxon>
        <taxon>Metazoa</taxon>
        <taxon>Ecdysozoa</taxon>
        <taxon>Arthropoda</taxon>
        <taxon>Hexapoda</taxon>
        <taxon>Collembola</taxon>
        <taxon>Entomobryomorpha</taxon>
        <taxon>Entomobryoidea</taxon>
        <taxon>Orchesellidae</taxon>
        <taxon>Orchesellinae</taxon>
        <taxon>Orchesella</taxon>
    </lineage>
</organism>
<protein>
    <recommendedName>
        <fullName evidence="2">Phospholipid scramblase</fullName>
    </recommendedName>
</protein>
<evidence type="ECO:0000256" key="1">
    <source>
        <dbReference type="ARBA" id="ARBA00005350"/>
    </source>
</evidence>
<comment type="cofactor">
    <cofactor evidence="2">
        <name>Ca(2+)</name>
        <dbReference type="ChEBI" id="CHEBI:29108"/>
    </cofactor>
</comment>
<dbReference type="EMBL" id="CAXLJM020000019">
    <property type="protein sequence ID" value="CAL8085052.1"/>
    <property type="molecule type" value="Genomic_DNA"/>
</dbReference>
<sequence>MDFETPSIYVKPPEPDALDVGQSSHEDGFPTLQDLSLERFRTWNEVRFQKQFKALSPPDSILYTYVMKMGDGEFHSESTQTRSLSPESDNPFEMIFLNELEHTFLHFKKPFRFKGSCFPCDPQKIEVYDSRGISIGTVGKKWSCLCGRVRFIGKDGDGKPLFVVRSVGSGTSKFRILQRKSLPVGKIEDTSDKNGSDTDPLSFKVSFEAEEVEVVAKVLMIGAALLIVSKLADK</sequence>